<proteinExistence type="predicted"/>
<feature type="region of interest" description="Disordered" evidence="1">
    <location>
        <begin position="24"/>
        <end position="45"/>
    </location>
</feature>
<evidence type="ECO:0008006" key="4">
    <source>
        <dbReference type="Google" id="ProtNLM"/>
    </source>
</evidence>
<protein>
    <recommendedName>
        <fullName evidence="4">DUF4932 domain-containing protein</fullName>
    </recommendedName>
</protein>
<dbReference type="PROSITE" id="PS51257">
    <property type="entry name" value="PROKAR_LIPOPROTEIN"/>
    <property type="match status" value="1"/>
</dbReference>
<evidence type="ECO:0000313" key="3">
    <source>
        <dbReference type="Proteomes" id="UP000053462"/>
    </source>
</evidence>
<dbReference type="STRING" id="227598.APY94_01795"/>
<evidence type="ECO:0000256" key="1">
    <source>
        <dbReference type="SAM" id="MobiDB-lite"/>
    </source>
</evidence>
<gene>
    <name evidence="2" type="ORF">APY94_01795</name>
</gene>
<dbReference type="Proteomes" id="UP000053462">
    <property type="component" value="Unassembled WGS sequence"/>
</dbReference>
<dbReference type="OrthoDB" id="91955at2157"/>
<dbReference type="Pfam" id="PF16286">
    <property type="entry name" value="DUF4932"/>
    <property type="match status" value="1"/>
</dbReference>
<accession>A0A117ITU2</accession>
<dbReference type="AlphaFoldDB" id="A0A117ITU2"/>
<dbReference type="RefSeq" id="WP_058938003.1">
    <property type="nucleotide sequence ID" value="NZ_LLYW01000004.1"/>
</dbReference>
<dbReference type="EMBL" id="LLYW01000004">
    <property type="protein sequence ID" value="KUH34568.1"/>
    <property type="molecule type" value="Genomic_DNA"/>
</dbReference>
<name>A0A117ITU2_9EURY</name>
<comment type="caution">
    <text evidence="2">The sequence shown here is derived from an EMBL/GenBank/DDBJ whole genome shotgun (WGS) entry which is preliminary data.</text>
</comment>
<keyword evidence="3" id="KW-1185">Reference proteome</keyword>
<sequence length="554" mass="62599">MKKLASVVLVFLVVMASGCVGTTGEKVQGGETKSPTTASMQEHTSDTPVSISLSDRLHVEIDPRVELVAIIYRLSDSSWYREHVDPAVLGVTPGSYRYIRDVDEYFGPYRNLTAVKMVPQMIEEGIDYDAIPEFAIHLSPTDFSKAMPWDDMLRLRPFLDAKKLDEFAEAVAEFAEETDFWRFYREHEEFYNRTLETFVGENPGLVELVEFEEDFFGKNTSSWHIVPMPLFCCHGFGYHIESGSNMSVYAFLGFGEVAGGIPHVYATVGGSSFLAHEFAHSFVNPAVDQHYELFEPYEALFDPVAEKLREMAYPNFKVMLYETLVRAFEAYYLNATGRPDRAMLSLSRNKVFYFVDDVYRAYADDYARHRDMYRTFDDFMPELAKVIARVYNETNGGKNVVIPLTVDDFLNAAKEGGVIVAYDDGSSAGNLARFIYDSFRRMGVDAELKAVSSLTPEDMRKNLALVLLSNSTLLPELQRNAPVIVNGTTVYSRESGETYSGSLRVFEVIENPWNPDAIVLMVIATDKRALGSIHIYRHLTYSIRDALDDLLESG</sequence>
<feature type="compositionally biased region" description="Polar residues" evidence="1">
    <location>
        <begin position="31"/>
        <end position="45"/>
    </location>
</feature>
<reference evidence="2 3" key="1">
    <citation type="submission" date="2015-10" db="EMBL/GenBank/DDBJ databases">
        <title>Draft genome sequence of Thermococcus celericrescens strain DSM 17994.</title>
        <authorList>
            <person name="Hong S.-J."/>
            <person name="Park C.-E."/>
            <person name="Shin J.-H."/>
        </authorList>
    </citation>
    <scope>NUCLEOTIDE SEQUENCE [LARGE SCALE GENOMIC DNA]</scope>
    <source>
        <strain evidence="2 3">DSM 17994</strain>
    </source>
</reference>
<organism evidence="2 3">
    <name type="scientific">Thermococcus celericrescens</name>
    <dbReference type="NCBI Taxonomy" id="227598"/>
    <lineage>
        <taxon>Archaea</taxon>
        <taxon>Methanobacteriati</taxon>
        <taxon>Methanobacteriota</taxon>
        <taxon>Thermococci</taxon>
        <taxon>Thermococcales</taxon>
        <taxon>Thermococcaceae</taxon>
        <taxon>Thermococcus</taxon>
    </lineage>
</organism>
<evidence type="ECO:0000313" key="2">
    <source>
        <dbReference type="EMBL" id="KUH34568.1"/>
    </source>
</evidence>
<dbReference type="InterPro" id="IPR032560">
    <property type="entry name" value="DUF4932"/>
</dbReference>